<evidence type="ECO:0000313" key="1">
    <source>
        <dbReference type="EMBL" id="PKK33532.1"/>
    </source>
</evidence>
<sequence>MLRVTDAPSHRQSVPLRPTGRCSRLYCSKNSYDGQLQLGLETSRSFSASGWVGSFVRQSLRFHSSSAMQCSYRGARFWGKKKSLRLFLERRDNSRSLFNCSLVRVLIISSAKWEMLKTDKSTANHVLWSPEAGHTDSPCRMLFHLNLLNLSSPFIFFPVVKMNMVVSSQLSSITELNLTLLTAETTGHRLFCLCCAAGEVM</sequence>
<organism evidence="1 2">
    <name type="scientific">Columba livia</name>
    <name type="common">Rock dove</name>
    <dbReference type="NCBI Taxonomy" id="8932"/>
    <lineage>
        <taxon>Eukaryota</taxon>
        <taxon>Metazoa</taxon>
        <taxon>Chordata</taxon>
        <taxon>Craniata</taxon>
        <taxon>Vertebrata</taxon>
        <taxon>Euteleostomi</taxon>
        <taxon>Archelosauria</taxon>
        <taxon>Archosauria</taxon>
        <taxon>Dinosauria</taxon>
        <taxon>Saurischia</taxon>
        <taxon>Theropoda</taxon>
        <taxon>Coelurosauria</taxon>
        <taxon>Aves</taxon>
        <taxon>Neognathae</taxon>
        <taxon>Neoaves</taxon>
        <taxon>Columbimorphae</taxon>
        <taxon>Columbiformes</taxon>
        <taxon>Columbidae</taxon>
        <taxon>Columba</taxon>
    </lineage>
</organism>
<gene>
    <name evidence="1" type="primary">DESI2</name>
    <name evidence="1" type="ORF">A306_00000511</name>
</gene>
<keyword evidence="2" id="KW-1185">Reference proteome</keyword>
<dbReference type="Proteomes" id="UP000053872">
    <property type="component" value="Unassembled WGS sequence"/>
</dbReference>
<proteinExistence type="predicted"/>
<comment type="caution">
    <text evidence="1">The sequence shown here is derived from an EMBL/GenBank/DDBJ whole genome shotgun (WGS) entry which is preliminary data.</text>
</comment>
<dbReference type="InParanoid" id="A0A2I0MV21"/>
<reference evidence="1 2" key="1">
    <citation type="journal article" date="2013" name="Science">
        <title>Genomic diversity and evolution of the head crest in the rock pigeon.</title>
        <authorList>
            <person name="Shapiro M.D."/>
            <person name="Kronenberg Z."/>
            <person name="Li C."/>
            <person name="Domyan E.T."/>
            <person name="Pan H."/>
            <person name="Campbell M."/>
            <person name="Tan H."/>
            <person name="Huff C.D."/>
            <person name="Hu H."/>
            <person name="Vickrey A.I."/>
            <person name="Nielsen S.C."/>
            <person name="Stringham S.A."/>
            <person name="Hu H."/>
            <person name="Willerslev E."/>
            <person name="Gilbert M.T."/>
            <person name="Yandell M."/>
            <person name="Zhang G."/>
            <person name="Wang J."/>
        </authorList>
    </citation>
    <scope>NUCLEOTIDE SEQUENCE [LARGE SCALE GENOMIC DNA]</scope>
    <source>
        <tissue evidence="1">Blood</tissue>
    </source>
</reference>
<name>A0A2I0MV21_COLLI</name>
<evidence type="ECO:0000313" key="2">
    <source>
        <dbReference type="Proteomes" id="UP000053872"/>
    </source>
</evidence>
<protein>
    <submittedName>
        <fullName evidence="1">Desumoylating isopeptidase 2</fullName>
    </submittedName>
</protein>
<dbReference type="AlphaFoldDB" id="A0A2I0MV21"/>
<dbReference type="EMBL" id="AKCR02000002">
    <property type="protein sequence ID" value="PKK33532.1"/>
    <property type="molecule type" value="Genomic_DNA"/>
</dbReference>
<accession>A0A2I0MV21</accession>